<keyword evidence="4 9" id="KW-0812">Transmembrane</keyword>
<feature type="repeat" description="Solcar" evidence="9">
    <location>
        <begin position="97"/>
        <end position="193"/>
    </location>
</feature>
<gene>
    <name evidence="11" type="ORF">MAM1_0006c00709</name>
</gene>
<keyword evidence="3 10" id="KW-0813">Transport</keyword>
<evidence type="ECO:0000256" key="8">
    <source>
        <dbReference type="ARBA" id="ARBA00023136"/>
    </source>
</evidence>
<dbReference type="EMBL" id="DF836295">
    <property type="protein sequence ID" value="GAN01276.1"/>
    <property type="molecule type" value="Genomic_DNA"/>
</dbReference>
<sequence length="490" mass="54983">MSSSADSSKSASKPKANVLNSTLAGAGAGTIEILLMQPTDVIKTRFQSVTAASHYKDGIFKAFSSVFKEEGFSGPRISLQYMGLAFYKPIFEKFEERNILPAHSSAGLAGVCTGITQAVTLVTPLEMIKVRQQTEMVLNKGQKRKYHGLINTASIIIRQEGFAALYSGLMATVARQSWGLFVKFSAYIEIKAMFERSSGSTDGTLQPWQHMVSGGMANVLVGVLNSPPDVVKTRMQDAGRSYTGTWDCIKSMLRNEGPTSFFRGSWLRIIRIAPDLPTANASKIEVNSVEGIMSSNGELSTDSNQEGENSSHRAGVIFQKEDWTQCVQPTCIPTTDLIPTKSWTRTRSDLRVHRIQKPLFSFFSSHKQKLGLKFADSDVLRIYSVREPTVETNYCYLLFLECYTKETKATPTKLRKVYLVRAKYCYIKWLHNRIHLMPSTDIAFTWYAHKLSPRQHFKDKVRNGTCDLLYCELNLDLWVCSNRIILEPVP</sequence>
<protein>
    <submittedName>
        <fullName evidence="11">Succinate:fumarate antiporter</fullName>
    </submittedName>
</protein>
<dbReference type="STRING" id="91626.A0A0C9M069"/>
<dbReference type="PROSITE" id="PS50920">
    <property type="entry name" value="SOLCAR"/>
    <property type="match status" value="2"/>
</dbReference>
<dbReference type="GO" id="GO:0006843">
    <property type="term" value="P:mitochondrial citrate transmembrane transport"/>
    <property type="evidence" value="ECO:0007669"/>
    <property type="project" value="TreeGrafter"/>
</dbReference>
<dbReference type="PANTHER" id="PTHR45788">
    <property type="entry name" value="SUCCINATE/FUMARATE MITOCHONDRIAL TRANSPORTER-RELATED"/>
    <property type="match status" value="1"/>
</dbReference>
<keyword evidence="6" id="KW-1133">Transmembrane helix</keyword>
<evidence type="ECO:0000256" key="10">
    <source>
        <dbReference type="RuleBase" id="RU000488"/>
    </source>
</evidence>
<evidence type="ECO:0000256" key="5">
    <source>
        <dbReference type="ARBA" id="ARBA00022737"/>
    </source>
</evidence>
<evidence type="ECO:0000256" key="7">
    <source>
        <dbReference type="ARBA" id="ARBA00023128"/>
    </source>
</evidence>
<proteinExistence type="inferred from homology"/>
<dbReference type="InterPro" id="IPR049563">
    <property type="entry name" value="TXTP-like"/>
</dbReference>
<dbReference type="Gene3D" id="1.50.40.10">
    <property type="entry name" value="Mitochondrial carrier domain"/>
    <property type="match status" value="2"/>
</dbReference>
<dbReference type="SUPFAM" id="SSF103506">
    <property type="entry name" value="Mitochondrial carrier"/>
    <property type="match status" value="1"/>
</dbReference>
<keyword evidence="5" id="KW-0677">Repeat</keyword>
<evidence type="ECO:0000256" key="6">
    <source>
        <dbReference type="ARBA" id="ARBA00022989"/>
    </source>
</evidence>
<keyword evidence="7" id="KW-0496">Mitochondrion</keyword>
<evidence type="ECO:0000256" key="4">
    <source>
        <dbReference type="ARBA" id="ARBA00022692"/>
    </source>
</evidence>
<evidence type="ECO:0000313" key="12">
    <source>
        <dbReference type="Proteomes" id="UP000053815"/>
    </source>
</evidence>
<name>A0A0C9M069_9FUNG</name>
<evidence type="ECO:0000313" key="11">
    <source>
        <dbReference type="EMBL" id="GAN01276.1"/>
    </source>
</evidence>
<dbReference type="InterPro" id="IPR023395">
    <property type="entry name" value="MCP_dom_sf"/>
</dbReference>
<comment type="subcellular location">
    <subcellularLocation>
        <location evidence="1">Mitochondrion membrane</location>
        <topology evidence="1">Multi-pass membrane protein</topology>
    </subcellularLocation>
</comment>
<dbReference type="Pfam" id="PF00153">
    <property type="entry name" value="Mito_carr"/>
    <property type="match status" value="3"/>
</dbReference>
<evidence type="ECO:0000256" key="9">
    <source>
        <dbReference type="PROSITE-ProRule" id="PRU00282"/>
    </source>
</evidence>
<reference evidence="11" key="1">
    <citation type="submission" date="2014-09" db="EMBL/GenBank/DDBJ databases">
        <title>Draft genome sequence of an oleaginous Mucoromycotina fungus Mucor ambiguus NBRC6742.</title>
        <authorList>
            <person name="Takeda I."/>
            <person name="Yamane N."/>
            <person name="Morita T."/>
            <person name="Tamano K."/>
            <person name="Machida M."/>
            <person name="Baker S."/>
            <person name="Koike H."/>
        </authorList>
    </citation>
    <scope>NUCLEOTIDE SEQUENCE</scope>
    <source>
        <strain evidence="11">NBRC 6742</strain>
    </source>
</reference>
<dbReference type="InterPro" id="IPR018108">
    <property type="entry name" value="MCP_transmembrane"/>
</dbReference>
<dbReference type="OrthoDB" id="44467at2759"/>
<feature type="repeat" description="Solcar" evidence="9">
    <location>
        <begin position="205"/>
        <end position="289"/>
    </location>
</feature>
<dbReference type="AlphaFoldDB" id="A0A0C9M069"/>
<keyword evidence="8 9" id="KW-0472">Membrane</keyword>
<dbReference type="GO" id="GO:0031966">
    <property type="term" value="C:mitochondrial membrane"/>
    <property type="evidence" value="ECO:0007669"/>
    <property type="project" value="UniProtKB-SubCell"/>
</dbReference>
<keyword evidence="12" id="KW-1185">Reference proteome</keyword>
<dbReference type="GO" id="GO:0071913">
    <property type="term" value="F:citrate secondary active transmembrane transporter activity"/>
    <property type="evidence" value="ECO:0007669"/>
    <property type="project" value="TreeGrafter"/>
</dbReference>
<evidence type="ECO:0000256" key="3">
    <source>
        <dbReference type="ARBA" id="ARBA00022448"/>
    </source>
</evidence>
<evidence type="ECO:0000256" key="2">
    <source>
        <dbReference type="ARBA" id="ARBA00006375"/>
    </source>
</evidence>
<dbReference type="Proteomes" id="UP000053815">
    <property type="component" value="Unassembled WGS sequence"/>
</dbReference>
<accession>A0A0C9M069</accession>
<dbReference type="PANTHER" id="PTHR45788:SF2">
    <property type="entry name" value="SUCCINATE_FUMARATE MITOCHONDRIAL TRANSPORTER"/>
    <property type="match status" value="1"/>
</dbReference>
<organism evidence="11">
    <name type="scientific">Mucor ambiguus</name>
    <dbReference type="NCBI Taxonomy" id="91626"/>
    <lineage>
        <taxon>Eukaryota</taxon>
        <taxon>Fungi</taxon>
        <taxon>Fungi incertae sedis</taxon>
        <taxon>Mucoromycota</taxon>
        <taxon>Mucoromycotina</taxon>
        <taxon>Mucoromycetes</taxon>
        <taxon>Mucorales</taxon>
        <taxon>Mucorineae</taxon>
        <taxon>Mucoraceae</taxon>
        <taxon>Mucor</taxon>
    </lineage>
</organism>
<comment type="similarity">
    <text evidence="2 10">Belongs to the mitochondrial carrier (TC 2.A.29) family.</text>
</comment>
<evidence type="ECO:0000256" key="1">
    <source>
        <dbReference type="ARBA" id="ARBA00004225"/>
    </source>
</evidence>